<dbReference type="GO" id="GO:0004984">
    <property type="term" value="F:olfactory receptor activity"/>
    <property type="evidence" value="ECO:0007669"/>
    <property type="project" value="InterPro"/>
</dbReference>
<dbReference type="InterPro" id="IPR004117">
    <property type="entry name" value="7tm6_olfct_rcpt"/>
</dbReference>
<comment type="caution">
    <text evidence="11">The sequence shown here is derived from an EMBL/GenBank/DDBJ whole genome shotgun (WGS) entry which is preliminary data.</text>
</comment>
<evidence type="ECO:0000256" key="9">
    <source>
        <dbReference type="ARBA" id="ARBA00023224"/>
    </source>
</evidence>
<dbReference type="GO" id="GO:0005886">
    <property type="term" value="C:plasma membrane"/>
    <property type="evidence" value="ECO:0007669"/>
    <property type="project" value="UniProtKB-SubCell"/>
</dbReference>
<feature type="transmembrane region" description="Helical" evidence="10">
    <location>
        <begin position="146"/>
        <end position="168"/>
    </location>
</feature>
<comment type="subcellular location">
    <subcellularLocation>
        <location evidence="1">Cell membrane</location>
        <topology evidence="1">Multi-pass membrane protein</topology>
    </subcellularLocation>
</comment>
<name>A0A834IY58_VESVU</name>
<proteinExistence type="predicted"/>
<dbReference type="GO" id="GO:0005549">
    <property type="term" value="F:odorant binding"/>
    <property type="evidence" value="ECO:0007669"/>
    <property type="project" value="InterPro"/>
</dbReference>
<keyword evidence="7 10" id="KW-0472">Membrane</keyword>
<organism evidence="11 12">
    <name type="scientific">Vespula vulgaris</name>
    <name type="common">Yellow jacket</name>
    <name type="synonym">Wasp</name>
    <dbReference type="NCBI Taxonomy" id="7454"/>
    <lineage>
        <taxon>Eukaryota</taxon>
        <taxon>Metazoa</taxon>
        <taxon>Ecdysozoa</taxon>
        <taxon>Arthropoda</taxon>
        <taxon>Hexapoda</taxon>
        <taxon>Insecta</taxon>
        <taxon>Pterygota</taxon>
        <taxon>Neoptera</taxon>
        <taxon>Endopterygota</taxon>
        <taxon>Hymenoptera</taxon>
        <taxon>Apocrita</taxon>
        <taxon>Aculeata</taxon>
        <taxon>Vespoidea</taxon>
        <taxon>Vespidae</taxon>
        <taxon>Vespinae</taxon>
        <taxon>Vespula</taxon>
    </lineage>
</organism>
<evidence type="ECO:0000256" key="1">
    <source>
        <dbReference type="ARBA" id="ARBA00004651"/>
    </source>
</evidence>
<evidence type="ECO:0000256" key="2">
    <source>
        <dbReference type="ARBA" id="ARBA00022475"/>
    </source>
</evidence>
<accession>A0A834IY58</accession>
<keyword evidence="2" id="KW-1003">Cell membrane</keyword>
<gene>
    <name evidence="11" type="ORF">HZH66_015487</name>
</gene>
<evidence type="ECO:0000256" key="4">
    <source>
        <dbReference type="ARBA" id="ARBA00022692"/>
    </source>
</evidence>
<dbReference type="PANTHER" id="PTHR21137">
    <property type="entry name" value="ODORANT RECEPTOR"/>
    <property type="match status" value="1"/>
</dbReference>
<evidence type="ECO:0000256" key="6">
    <source>
        <dbReference type="ARBA" id="ARBA00022989"/>
    </source>
</evidence>
<evidence type="ECO:0000313" key="12">
    <source>
        <dbReference type="Proteomes" id="UP000614350"/>
    </source>
</evidence>
<evidence type="ECO:0000256" key="10">
    <source>
        <dbReference type="SAM" id="Phobius"/>
    </source>
</evidence>
<dbReference type="GO" id="GO:0007165">
    <property type="term" value="P:signal transduction"/>
    <property type="evidence" value="ECO:0007669"/>
    <property type="project" value="UniProtKB-KW"/>
</dbReference>
<evidence type="ECO:0000256" key="3">
    <source>
        <dbReference type="ARBA" id="ARBA00022606"/>
    </source>
</evidence>
<keyword evidence="4 10" id="KW-0812">Transmembrane</keyword>
<keyword evidence="9" id="KW-0807">Transducer</keyword>
<keyword evidence="12" id="KW-1185">Reference proteome</keyword>
<dbReference type="EMBL" id="JACSEA010000025">
    <property type="protein sequence ID" value="KAF7378700.1"/>
    <property type="molecule type" value="Genomic_DNA"/>
</dbReference>
<keyword evidence="3" id="KW-0716">Sensory transduction</keyword>
<keyword evidence="8" id="KW-0675">Receptor</keyword>
<evidence type="ECO:0000256" key="5">
    <source>
        <dbReference type="ARBA" id="ARBA00022725"/>
    </source>
</evidence>
<evidence type="ECO:0000256" key="7">
    <source>
        <dbReference type="ARBA" id="ARBA00023136"/>
    </source>
</evidence>
<reference evidence="11" key="1">
    <citation type="journal article" date="2020" name="G3 (Bethesda)">
        <title>High-Quality Assemblies for Three Invasive Social Wasps from the &lt;i&gt;Vespula&lt;/i&gt; Genus.</title>
        <authorList>
            <person name="Harrop T.W.R."/>
            <person name="Guhlin J."/>
            <person name="McLaughlin G.M."/>
            <person name="Permina E."/>
            <person name="Stockwell P."/>
            <person name="Gilligan J."/>
            <person name="Le Lec M.F."/>
            <person name="Gruber M.A.M."/>
            <person name="Quinn O."/>
            <person name="Lovegrove M."/>
            <person name="Duncan E.J."/>
            <person name="Remnant E.J."/>
            <person name="Van Eeckhoven J."/>
            <person name="Graham B."/>
            <person name="Knapp R.A."/>
            <person name="Langford K.W."/>
            <person name="Kronenberg Z."/>
            <person name="Press M.O."/>
            <person name="Eacker S.M."/>
            <person name="Wilson-Rankin E.E."/>
            <person name="Purcell J."/>
            <person name="Lester P.J."/>
            <person name="Dearden P.K."/>
        </authorList>
    </citation>
    <scope>NUCLEOTIDE SEQUENCE</scope>
    <source>
        <strain evidence="11">Marl-1</strain>
    </source>
</reference>
<dbReference type="AlphaFoldDB" id="A0A834IY58"/>
<feature type="transmembrane region" description="Helical" evidence="10">
    <location>
        <begin position="12"/>
        <end position="32"/>
    </location>
</feature>
<feature type="transmembrane region" description="Helical" evidence="10">
    <location>
        <begin position="52"/>
        <end position="73"/>
    </location>
</feature>
<protein>
    <submittedName>
        <fullName evidence="11">Uncharacterized protein</fullName>
    </submittedName>
</protein>
<dbReference type="PANTHER" id="PTHR21137:SF35">
    <property type="entry name" value="ODORANT RECEPTOR 19A-RELATED"/>
    <property type="match status" value="1"/>
</dbReference>
<dbReference type="Pfam" id="PF02949">
    <property type="entry name" value="7tm_6"/>
    <property type="match status" value="1"/>
</dbReference>
<dbReference type="Proteomes" id="UP000614350">
    <property type="component" value="Unassembled WGS sequence"/>
</dbReference>
<sequence>MASLPPMVLTSFLYYFKTVIPSMLMVIANSSYEYKLPYKIKQIPKPYDIKSYTFGCVYQFMSIVMVLSGYVGIDCLLACTGFHLTGQLAILNSRVKEVLVDTNGPRQGIRKMILRHYQLIRLADILEDSFNIVIFLHLSLAVLEKIYILTFIMYVGLLLSTLFGYCYMGECLIEESTNLCEALYHSDWYELSTIDIQSICICMVRARKPLQLTCAKFCVLSLCTFSDVSCYC</sequence>
<keyword evidence="5" id="KW-0552">Olfaction</keyword>
<evidence type="ECO:0000256" key="8">
    <source>
        <dbReference type="ARBA" id="ARBA00023170"/>
    </source>
</evidence>
<evidence type="ECO:0000313" key="11">
    <source>
        <dbReference type="EMBL" id="KAF7378700.1"/>
    </source>
</evidence>
<keyword evidence="6 10" id="KW-1133">Transmembrane helix</keyword>